<comment type="caution">
    <text evidence="2">The sequence shown here is derived from an EMBL/GenBank/DDBJ whole genome shotgun (WGS) entry which is preliminary data.</text>
</comment>
<reference evidence="2" key="1">
    <citation type="submission" date="2018-11" db="EMBL/GenBank/DDBJ databases">
        <authorList>
            <consortium name="Pathogen Informatics"/>
        </authorList>
    </citation>
    <scope>NUCLEOTIDE SEQUENCE</scope>
</reference>
<evidence type="ECO:0000313" key="2">
    <source>
        <dbReference type="EMBL" id="VEL25679.1"/>
    </source>
</evidence>
<dbReference type="Proteomes" id="UP000784294">
    <property type="component" value="Unassembled WGS sequence"/>
</dbReference>
<proteinExistence type="predicted"/>
<keyword evidence="3" id="KW-1185">Reference proteome</keyword>
<name>A0A448X1B2_9PLAT</name>
<sequence length="183" mass="20109">MSCRLKAGAPSRAPVAQSVSARCGKPYHVNGFPVREPAEPPDIKYRLPVQIRFTNEEFSTQSAPQKTQPEISAAPEANICHPLIRRRKELNGAKCQLWPFTPQEFHRILDHKQLLAGHFYKTLPSGLRVADSSAFLQCDRPRGGRDATVIALHLPADGPVPPPCEGRKHVAPLTQKPKGSSGI</sequence>
<organism evidence="2 3">
    <name type="scientific">Protopolystoma xenopodis</name>
    <dbReference type="NCBI Taxonomy" id="117903"/>
    <lineage>
        <taxon>Eukaryota</taxon>
        <taxon>Metazoa</taxon>
        <taxon>Spiralia</taxon>
        <taxon>Lophotrochozoa</taxon>
        <taxon>Platyhelminthes</taxon>
        <taxon>Monogenea</taxon>
        <taxon>Polyopisthocotylea</taxon>
        <taxon>Polystomatidea</taxon>
        <taxon>Polystomatidae</taxon>
        <taxon>Protopolystoma</taxon>
    </lineage>
</organism>
<accession>A0A448X1B2</accession>
<dbReference type="EMBL" id="CAAALY010075577">
    <property type="protein sequence ID" value="VEL25679.1"/>
    <property type="molecule type" value="Genomic_DNA"/>
</dbReference>
<feature type="region of interest" description="Disordered" evidence="1">
    <location>
        <begin position="158"/>
        <end position="183"/>
    </location>
</feature>
<dbReference type="AlphaFoldDB" id="A0A448X1B2"/>
<gene>
    <name evidence="2" type="ORF">PXEA_LOCUS19119</name>
</gene>
<evidence type="ECO:0000256" key="1">
    <source>
        <dbReference type="SAM" id="MobiDB-lite"/>
    </source>
</evidence>
<protein>
    <submittedName>
        <fullName evidence="2">Uncharacterized protein</fullName>
    </submittedName>
</protein>
<evidence type="ECO:0000313" key="3">
    <source>
        <dbReference type="Proteomes" id="UP000784294"/>
    </source>
</evidence>